<keyword evidence="7" id="KW-0732">Signal</keyword>
<feature type="chain" id="PRO_5018167191" evidence="7">
    <location>
        <begin position="32"/>
        <end position="345"/>
    </location>
</feature>
<keyword evidence="4" id="KW-0560">Oxidoreductase</keyword>
<protein>
    <submittedName>
        <fullName evidence="9">Cytochrome c family protein</fullName>
    </submittedName>
</protein>
<accession>A0A3M2HLE4</accession>
<evidence type="ECO:0000256" key="4">
    <source>
        <dbReference type="ARBA" id="ARBA00023002"/>
    </source>
</evidence>
<evidence type="ECO:0000256" key="7">
    <source>
        <dbReference type="SAM" id="SignalP"/>
    </source>
</evidence>
<keyword evidence="10" id="KW-1185">Reference proteome</keyword>
<dbReference type="InterPro" id="IPR004852">
    <property type="entry name" value="Di-haem_cyt_c_peroxidsae"/>
</dbReference>
<evidence type="ECO:0000313" key="10">
    <source>
        <dbReference type="Proteomes" id="UP000275012"/>
    </source>
</evidence>
<gene>
    <name evidence="9" type="ORF">EBB59_11480</name>
</gene>
<dbReference type="InterPro" id="IPR036909">
    <property type="entry name" value="Cyt_c-like_dom_sf"/>
</dbReference>
<dbReference type="PROSITE" id="PS51257">
    <property type="entry name" value="PROKAR_LIPOPROTEIN"/>
    <property type="match status" value="1"/>
</dbReference>
<comment type="caution">
    <text evidence="9">The sequence shown here is derived from an EMBL/GenBank/DDBJ whole genome shotgun (WGS) entry which is preliminary data.</text>
</comment>
<evidence type="ECO:0000256" key="5">
    <source>
        <dbReference type="ARBA" id="ARBA00023004"/>
    </source>
</evidence>
<evidence type="ECO:0000259" key="8">
    <source>
        <dbReference type="PROSITE" id="PS51007"/>
    </source>
</evidence>
<evidence type="ECO:0000313" key="9">
    <source>
        <dbReference type="EMBL" id="RMH88693.1"/>
    </source>
</evidence>
<dbReference type="Gene3D" id="1.10.760.10">
    <property type="entry name" value="Cytochrome c-like domain"/>
    <property type="match status" value="2"/>
</dbReference>
<organism evidence="9 10">
    <name type="scientific">Solilutibacter pythonis</name>
    <dbReference type="NCBI Taxonomy" id="2483112"/>
    <lineage>
        <taxon>Bacteria</taxon>
        <taxon>Pseudomonadati</taxon>
        <taxon>Pseudomonadota</taxon>
        <taxon>Gammaproteobacteria</taxon>
        <taxon>Lysobacterales</taxon>
        <taxon>Lysobacteraceae</taxon>
        <taxon>Solilutibacter</taxon>
    </lineage>
</organism>
<dbReference type="GO" id="GO:0046872">
    <property type="term" value="F:metal ion binding"/>
    <property type="evidence" value="ECO:0007669"/>
    <property type="project" value="UniProtKB-KW"/>
</dbReference>
<evidence type="ECO:0000256" key="3">
    <source>
        <dbReference type="ARBA" id="ARBA00022723"/>
    </source>
</evidence>
<dbReference type="GO" id="GO:0030313">
    <property type="term" value="C:cell envelope"/>
    <property type="evidence" value="ECO:0007669"/>
    <property type="project" value="UniProtKB-SubCell"/>
</dbReference>
<dbReference type="Proteomes" id="UP000275012">
    <property type="component" value="Unassembled WGS sequence"/>
</dbReference>
<dbReference type="RefSeq" id="WP_122102291.1">
    <property type="nucleotide sequence ID" value="NZ_RFLY01000018.1"/>
</dbReference>
<reference evidence="9 10" key="1">
    <citation type="submission" date="2018-10" db="EMBL/GenBank/DDBJ databases">
        <title>Proposal of Lysobacter pythonis sp. nov. isolated from royal pythons (Python regius).</title>
        <authorList>
            <person name="Hans-Juergen B."/>
            <person name="Huptas C."/>
            <person name="Sandra B."/>
            <person name="Igor L."/>
            <person name="Joachim S."/>
            <person name="Siegfried S."/>
            <person name="Mareike W."/>
            <person name="Peter K."/>
        </authorList>
    </citation>
    <scope>NUCLEOTIDE SEQUENCE [LARGE SCALE GENOMIC DNA]</scope>
    <source>
        <strain evidence="9 10">4284/11</strain>
    </source>
</reference>
<dbReference type="PANTHER" id="PTHR30600">
    <property type="entry name" value="CYTOCHROME C PEROXIDASE-RELATED"/>
    <property type="match status" value="1"/>
</dbReference>
<dbReference type="GO" id="GO:0004130">
    <property type="term" value="F:cytochrome-c peroxidase activity"/>
    <property type="evidence" value="ECO:0007669"/>
    <property type="project" value="TreeGrafter"/>
</dbReference>
<dbReference type="OrthoDB" id="9805202at2"/>
<name>A0A3M2HLE4_9GAMM</name>
<dbReference type="AlphaFoldDB" id="A0A3M2HLE4"/>
<dbReference type="InterPro" id="IPR051395">
    <property type="entry name" value="Cytochrome_c_Peroxidase/MauG"/>
</dbReference>
<keyword evidence="2 6" id="KW-0349">Heme</keyword>
<keyword evidence="5 6" id="KW-0408">Iron</keyword>
<dbReference type="PROSITE" id="PS51007">
    <property type="entry name" value="CYTC"/>
    <property type="match status" value="2"/>
</dbReference>
<dbReference type="EMBL" id="RFLY01000018">
    <property type="protein sequence ID" value="RMH88693.1"/>
    <property type="molecule type" value="Genomic_DNA"/>
</dbReference>
<sequence>MTISRQKSLGSTRISTLLAYLSMMSILACVAGCTKAQGDSPDDLIAVGRLLFEEPGLSADGNVSCASCHQRAHAFSDPRPVSIGVAGKMGARNAPSLLGLPDQGDVFFWEGRERALENVVLQPFTNPVEMGLRDQEALLGKIRERNLYARLAAASGTNEPGPKEVTAALTAYVRSLSAAPTRYEQWRRQGTALPDGAAEGMKLFAGKAQCANCHRLDASGSLQDGRFHHAGVGFQKIAGNLQSAIQTLDETERAGKPAGVAVMTHTEVAELGHFIVSRRAADIGAFRTPSLRHVGLTAPYMHDGSVDTLQAAIEHELYYRGLADGKPIALTVQEQRQLLAFLQTL</sequence>
<dbReference type="GO" id="GO:0020037">
    <property type="term" value="F:heme binding"/>
    <property type="evidence" value="ECO:0007669"/>
    <property type="project" value="InterPro"/>
</dbReference>
<evidence type="ECO:0000256" key="6">
    <source>
        <dbReference type="PROSITE-ProRule" id="PRU00433"/>
    </source>
</evidence>
<dbReference type="GO" id="GO:0009055">
    <property type="term" value="F:electron transfer activity"/>
    <property type="evidence" value="ECO:0007669"/>
    <property type="project" value="InterPro"/>
</dbReference>
<dbReference type="InterPro" id="IPR009056">
    <property type="entry name" value="Cyt_c-like_dom"/>
</dbReference>
<feature type="signal peptide" evidence="7">
    <location>
        <begin position="1"/>
        <end position="31"/>
    </location>
</feature>
<keyword evidence="3 6" id="KW-0479">Metal-binding</keyword>
<dbReference type="Pfam" id="PF03150">
    <property type="entry name" value="CCP_MauG"/>
    <property type="match status" value="1"/>
</dbReference>
<comment type="subcellular location">
    <subcellularLocation>
        <location evidence="1">Cell envelope</location>
    </subcellularLocation>
</comment>
<evidence type="ECO:0000256" key="1">
    <source>
        <dbReference type="ARBA" id="ARBA00004196"/>
    </source>
</evidence>
<proteinExistence type="predicted"/>
<evidence type="ECO:0000256" key="2">
    <source>
        <dbReference type="ARBA" id="ARBA00022617"/>
    </source>
</evidence>
<feature type="domain" description="Cytochrome c" evidence="8">
    <location>
        <begin position="195"/>
        <end position="345"/>
    </location>
</feature>
<feature type="domain" description="Cytochrome c" evidence="8">
    <location>
        <begin position="43"/>
        <end position="177"/>
    </location>
</feature>
<dbReference type="SUPFAM" id="SSF46626">
    <property type="entry name" value="Cytochrome c"/>
    <property type="match status" value="2"/>
</dbReference>